<evidence type="ECO:0000313" key="4">
    <source>
        <dbReference type="Proteomes" id="UP000613208"/>
    </source>
</evidence>
<dbReference type="Pfam" id="PF07929">
    <property type="entry name" value="PRiA4_ORF3"/>
    <property type="match status" value="1"/>
</dbReference>
<dbReference type="EMBL" id="BLYI01000043">
    <property type="protein sequence ID" value="GFO85634.1"/>
    <property type="molecule type" value="Genomic_DNA"/>
</dbReference>
<reference evidence="3" key="1">
    <citation type="submission" date="2020-06" db="EMBL/GenBank/DDBJ databases">
        <title>Characterization of fructooligosaccharide metabolism and fructooligosaccharide-degrading enzymes in human commensal butyrate producers.</title>
        <authorList>
            <person name="Tanno H."/>
            <person name="Fujii T."/>
            <person name="Hirano K."/>
            <person name="Maeno S."/>
            <person name="Tonozuka T."/>
            <person name="Sakamoto M."/>
            <person name="Ohkuma M."/>
            <person name="Tochio T."/>
            <person name="Endo A."/>
        </authorList>
    </citation>
    <scope>NUCLEOTIDE SEQUENCE</scope>
    <source>
        <strain evidence="3">JCM 17466</strain>
    </source>
</reference>
<evidence type="ECO:0008006" key="5">
    <source>
        <dbReference type="Google" id="ProtNLM"/>
    </source>
</evidence>
<organism evidence="3 4">
    <name type="scientific">Anaerostipes butyraticus</name>
    <dbReference type="NCBI Taxonomy" id="645466"/>
    <lineage>
        <taxon>Bacteria</taxon>
        <taxon>Bacillati</taxon>
        <taxon>Bacillota</taxon>
        <taxon>Clostridia</taxon>
        <taxon>Lachnospirales</taxon>
        <taxon>Lachnospiraceae</taxon>
        <taxon>Anaerostipes</taxon>
    </lineage>
</organism>
<dbReference type="InterPro" id="IPR024047">
    <property type="entry name" value="MM3350-like_sf"/>
</dbReference>
<dbReference type="SUPFAM" id="SSF159941">
    <property type="entry name" value="MM3350-like"/>
    <property type="match status" value="1"/>
</dbReference>
<evidence type="ECO:0000259" key="2">
    <source>
        <dbReference type="Pfam" id="PF22016"/>
    </source>
</evidence>
<protein>
    <recommendedName>
        <fullName evidence="5">TnpR protein</fullName>
    </recommendedName>
</protein>
<dbReference type="Pfam" id="PF22016">
    <property type="entry name" value="DUF6933"/>
    <property type="match status" value="1"/>
</dbReference>
<evidence type="ECO:0000313" key="3">
    <source>
        <dbReference type="EMBL" id="GFO85634.1"/>
    </source>
</evidence>
<keyword evidence="4" id="KW-1185">Reference proteome</keyword>
<feature type="domain" description="Plasmid pRiA4b Orf3-like" evidence="1">
    <location>
        <begin position="189"/>
        <end position="369"/>
    </location>
</feature>
<dbReference type="InterPro" id="IPR053864">
    <property type="entry name" value="DUF6933"/>
</dbReference>
<dbReference type="Gene3D" id="3.10.290.30">
    <property type="entry name" value="MM3350-like"/>
    <property type="match status" value="1"/>
</dbReference>
<sequence>MYLQCTKKMLDKMDRKKIEMLPAADCDDGADGFYSWHVNYITINRKKAIVCMNNLTKYPIVLYRPKAKDIAQLEKRVKEGIRAAFREEGVPESVIEEYFQNCGNAVYSKTAGRSLVANLNKTCETVRYYYIDLVDEGSVIQKRISLTLGRYLVKFGGEYDYPSERLFRGLCLMKGMPEENWEQMLQIENYQLKIKLMLDGHDIWRRILIPSRCTFRHLHRVIQEIFGWFDYHLHEFTVPDETYVPKKHTLLYTQPIKIRIVDGENPEAEDYLEPDKYEVRYENRTSLREIFGDAERCLYTYDFGDEWEHEILLEKIIKDSQNRFPFLLESEGERPPEDVGRPAGFERYLSIISDSESPEYEFMAEWSEKTRAKKRTMEEINRSLRYYY</sequence>
<dbReference type="PANTHER" id="PTHR41878">
    <property type="entry name" value="LEXA REPRESSOR-RELATED"/>
    <property type="match status" value="1"/>
</dbReference>
<proteinExistence type="predicted"/>
<gene>
    <name evidence="3" type="ORF">ANBU17_19810</name>
</gene>
<dbReference type="RefSeq" id="WP_201311334.1">
    <property type="nucleotide sequence ID" value="NZ_BLYI01000043.1"/>
</dbReference>
<comment type="caution">
    <text evidence="3">The sequence shown here is derived from an EMBL/GenBank/DDBJ whole genome shotgun (WGS) entry which is preliminary data.</text>
</comment>
<accession>A0A916QBW0</accession>
<evidence type="ECO:0000259" key="1">
    <source>
        <dbReference type="Pfam" id="PF07929"/>
    </source>
</evidence>
<dbReference type="AlphaFoldDB" id="A0A916QBW0"/>
<name>A0A916QBW0_9FIRM</name>
<dbReference type="Proteomes" id="UP000613208">
    <property type="component" value="Unassembled WGS sequence"/>
</dbReference>
<dbReference type="InterPro" id="IPR012912">
    <property type="entry name" value="Plasmid_pRiA4b_Orf3-like"/>
</dbReference>
<feature type="domain" description="DUF6933" evidence="2">
    <location>
        <begin position="3"/>
        <end position="164"/>
    </location>
</feature>
<dbReference type="PANTHER" id="PTHR41878:SF1">
    <property type="entry name" value="TNPR PROTEIN"/>
    <property type="match status" value="1"/>
</dbReference>